<protein>
    <submittedName>
        <fullName evidence="2">DUF1295 domain-containing protein</fullName>
    </submittedName>
</protein>
<dbReference type="RefSeq" id="WP_258569572.1">
    <property type="nucleotide sequence ID" value="NZ_JAKUDN010000002.1"/>
</dbReference>
<keyword evidence="3" id="KW-1185">Reference proteome</keyword>
<dbReference type="PROSITE" id="PS50244">
    <property type="entry name" value="S5A_REDUCTASE"/>
    <property type="match status" value="1"/>
</dbReference>
<evidence type="ECO:0000256" key="1">
    <source>
        <dbReference type="SAM" id="Phobius"/>
    </source>
</evidence>
<keyword evidence="1" id="KW-1133">Transmembrane helix</keyword>
<feature type="transmembrane region" description="Helical" evidence="1">
    <location>
        <begin position="191"/>
        <end position="215"/>
    </location>
</feature>
<feature type="transmembrane region" description="Helical" evidence="1">
    <location>
        <begin position="6"/>
        <end position="23"/>
    </location>
</feature>
<evidence type="ECO:0000313" key="2">
    <source>
        <dbReference type="EMBL" id="MCP8352467.1"/>
    </source>
</evidence>
<dbReference type="PANTHER" id="PTHR32251">
    <property type="entry name" value="3-OXO-5-ALPHA-STEROID 4-DEHYDROGENASE"/>
    <property type="match status" value="1"/>
</dbReference>
<evidence type="ECO:0000313" key="3">
    <source>
        <dbReference type="Proteomes" id="UP001320768"/>
    </source>
</evidence>
<dbReference type="InterPro" id="IPR010721">
    <property type="entry name" value="UstE-like"/>
</dbReference>
<name>A0ABT1L5L8_9GAMM</name>
<reference evidence="2 3" key="1">
    <citation type="journal article" date="2022" name="Nat. Microbiol.">
        <title>The microbiome of a bacterivorous marine choanoflagellate contains a resource-demanding obligate bacterial associate.</title>
        <authorList>
            <person name="Needham D.M."/>
            <person name="Poirier C."/>
            <person name="Bachy C."/>
            <person name="George E.E."/>
            <person name="Wilken S."/>
            <person name="Yung C.C.M."/>
            <person name="Limardo A.J."/>
            <person name="Morando M."/>
            <person name="Sudek L."/>
            <person name="Malmstrom R.R."/>
            <person name="Keeling P.J."/>
            <person name="Santoro A.E."/>
            <person name="Worden A.Z."/>
        </authorList>
    </citation>
    <scope>NUCLEOTIDE SEQUENCE [LARGE SCALE GENOMIC DNA]</scope>
    <source>
        <strain evidence="2 3">Comchoano-2</strain>
    </source>
</reference>
<keyword evidence="1" id="KW-0472">Membrane</keyword>
<organism evidence="2 3">
    <name type="scientific">Candidatus Synchoanobacter obligatus</name>
    <dbReference type="NCBI Taxonomy" id="2919597"/>
    <lineage>
        <taxon>Bacteria</taxon>
        <taxon>Pseudomonadati</taxon>
        <taxon>Pseudomonadota</taxon>
        <taxon>Gammaproteobacteria</taxon>
        <taxon>Candidatus Comchoanobacterales</taxon>
        <taxon>Candidatus Comchoanobacteraceae</taxon>
        <taxon>Candidatus Synchoanobacter</taxon>
    </lineage>
</organism>
<accession>A0ABT1L5L8</accession>
<dbReference type="Proteomes" id="UP001320768">
    <property type="component" value="Unassembled WGS sequence"/>
</dbReference>
<keyword evidence="1" id="KW-0812">Transmembrane</keyword>
<feature type="transmembrane region" description="Helical" evidence="1">
    <location>
        <begin position="98"/>
        <end position="123"/>
    </location>
</feature>
<feature type="transmembrane region" description="Helical" evidence="1">
    <location>
        <begin position="30"/>
        <end position="47"/>
    </location>
</feature>
<dbReference type="Pfam" id="PF06966">
    <property type="entry name" value="DUF1295"/>
    <property type="match status" value="1"/>
</dbReference>
<dbReference type="PANTHER" id="PTHR32251:SF17">
    <property type="entry name" value="STEROID 5-ALPHA REDUCTASE C-TERMINAL DOMAIN-CONTAINING PROTEIN"/>
    <property type="match status" value="1"/>
</dbReference>
<feature type="transmembrane region" description="Helical" evidence="1">
    <location>
        <begin position="135"/>
        <end position="156"/>
    </location>
</feature>
<sequence>MIEYAILFVWAWMSFFWIISTLIRNVSIVDTIYGLNFILIHVAYGLFAPNIDIISQILFATTSLWALRLSGYIGLKNYGIGEEKRYQRFREKYGKDRFWWFSYFQPFMIQGLFLLIFATPIHISYYQTIQFTHEIQYVLLALGCILFITGLIYESIADFQMYTFKKSHAHHEFLKTGLWQYSRHPNYFGEILLWFGMALIASSKALTAFSLIAFIGPMLLFYTLSELSGAKNHEPYLQQEKPGYLAHQANTPCIIPFRIK</sequence>
<dbReference type="Gene3D" id="1.20.120.1630">
    <property type="match status" value="1"/>
</dbReference>
<comment type="caution">
    <text evidence="2">The sequence shown here is derived from an EMBL/GenBank/DDBJ whole genome shotgun (WGS) entry which is preliminary data.</text>
</comment>
<feature type="transmembrane region" description="Helical" evidence="1">
    <location>
        <begin position="53"/>
        <end position="75"/>
    </location>
</feature>
<proteinExistence type="predicted"/>
<dbReference type="EMBL" id="JAKUDN010000002">
    <property type="protein sequence ID" value="MCP8352467.1"/>
    <property type="molecule type" value="Genomic_DNA"/>
</dbReference>
<gene>
    <name evidence="2" type="ORF">MKS91_04095</name>
</gene>